<dbReference type="GO" id="GO:0004190">
    <property type="term" value="F:aspartic-type endopeptidase activity"/>
    <property type="evidence" value="ECO:0007669"/>
    <property type="project" value="UniProtKB-KW"/>
</dbReference>
<dbReference type="Pfam" id="PF20233">
    <property type="entry name" value="DUF6590"/>
    <property type="match status" value="1"/>
</dbReference>
<organism evidence="5 6">
    <name type="scientific">Macrophomina phaseolina (strain MS6)</name>
    <name type="common">Charcoal rot fungus</name>
    <dbReference type="NCBI Taxonomy" id="1126212"/>
    <lineage>
        <taxon>Eukaryota</taxon>
        <taxon>Fungi</taxon>
        <taxon>Dikarya</taxon>
        <taxon>Ascomycota</taxon>
        <taxon>Pezizomycotina</taxon>
        <taxon>Dothideomycetes</taxon>
        <taxon>Dothideomycetes incertae sedis</taxon>
        <taxon>Botryosphaeriales</taxon>
        <taxon>Botryosphaeriaceae</taxon>
        <taxon>Macrophomina</taxon>
    </lineage>
</organism>
<gene>
    <name evidence="5" type="ORF">MPH_12805</name>
</gene>
<dbReference type="PROSITE" id="PS50175">
    <property type="entry name" value="ASP_PROT_RETROV"/>
    <property type="match status" value="1"/>
</dbReference>
<dbReference type="AlphaFoldDB" id="K2S0G4"/>
<feature type="compositionally biased region" description="Basic and acidic residues" evidence="3">
    <location>
        <begin position="393"/>
        <end position="413"/>
    </location>
</feature>
<proteinExistence type="predicted"/>
<evidence type="ECO:0000256" key="2">
    <source>
        <dbReference type="ARBA" id="ARBA00022801"/>
    </source>
</evidence>
<dbReference type="VEuPathDB" id="FungiDB:MPH_12805"/>
<dbReference type="PROSITE" id="PS00141">
    <property type="entry name" value="ASP_PROTEASE"/>
    <property type="match status" value="1"/>
</dbReference>
<dbReference type="Gene3D" id="2.40.70.10">
    <property type="entry name" value="Acid Proteases"/>
    <property type="match status" value="1"/>
</dbReference>
<feature type="region of interest" description="Disordered" evidence="3">
    <location>
        <begin position="47"/>
        <end position="67"/>
    </location>
</feature>
<evidence type="ECO:0000313" key="6">
    <source>
        <dbReference type="Proteomes" id="UP000007129"/>
    </source>
</evidence>
<reference evidence="5 6" key="1">
    <citation type="journal article" date="2012" name="BMC Genomics">
        <title>Tools to kill: Genome of one of the most destructive plant pathogenic fungi Macrophomina phaseolina.</title>
        <authorList>
            <person name="Islam M.S."/>
            <person name="Haque M.S."/>
            <person name="Islam M.M."/>
            <person name="Emdad E.M."/>
            <person name="Halim A."/>
            <person name="Hossen Q.M.M."/>
            <person name="Hossain M.Z."/>
            <person name="Ahmed B."/>
            <person name="Rahim S."/>
            <person name="Rahman M.S."/>
            <person name="Alam M.M."/>
            <person name="Hou S."/>
            <person name="Wan X."/>
            <person name="Saito J.A."/>
            <person name="Alam M."/>
        </authorList>
    </citation>
    <scope>NUCLEOTIDE SEQUENCE [LARGE SCALE GENOMIC DNA]</scope>
    <source>
        <strain evidence="5 6">MS6</strain>
    </source>
</reference>
<evidence type="ECO:0000313" key="5">
    <source>
        <dbReference type="EMBL" id="EKG10205.1"/>
    </source>
</evidence>
<comment type="caution">
    <text evidence="5">The sequence shown here is derived from an EMBL/GenBank/DDBJ whole genome shotgun (WGS) entry which is preliminary data.</text>
</comment>
<feature type="domain" description="Peptidase A2" evidence="4">
    <location>
        <begin position="270"/>
        <end position="350"/>
    </location>
</feature>
<protein>
    <recommendedName>
        <fullName evidence="4">Peptidase A2 domain-containing protein</fullName>
    </recommendedName>
</protein>
<keyword evidence="1" id="KW-0064">Aspartyl protease</keyword>
<dbReference type="EMBL" id="AHHD01000526">
    <property type="protein sequence ID" value="EKG10205.1"/>
    <property type="molecule type" value="Genomic_DNA"/>
</dbReference>
<feature type="compositionally biased region" description="Low complexity" evidence="3">
    <location>
        <begin position="380"/>
        <end position="392"/>
    </location>
</feature>
<dbReference type="HOGENOM" id="CLU_655641_0_0_1"/>
<dbReference type="Proteomes" id="UP000007129">
    <property type="component" value="Unassembled WGS sequence"/>
</dbReference>
<sequence>MPRGSSAVSVASQRSKSFDPENYQLIPALKWESFFVVGRIIQIQLPAGDQHPKKKRSGGRLRPSDNSVPQHLFRRLVIVRTGSKVSVCLPIKTYENQATTRSDVRGKQHEHAAIYTGMEPPALLAGESGLQEPIQADAESQATSLSPLARINYGITHEIQHTERVYNLGKVTDGFIGRLQRTFERISGQPSTPEPGLTRKRTYDEITGILDKTSFDGERPQVFSDGCAGGSRVAYATPNSLDEEEPFGHGDKVVKKSIFFEPLSNVEHVFGALLDTGASRNFISEAKAAQLGAKCLRYQGPEIQFGNGKCFAPSSILSSCWQLKDKPKTYMDHFVVIPDLPADVVIGRDTIFERKFLLPNEELAILGLKRMSENERRAQEAAADAKAAQNLRQEAKEREEIERGLRAERDKRQARFPGH</sequence>
<dbReference type="InterPro" id="IPR001995">
    <property type="entry name" value="Peptidase_A2_cat"/>
</dbReference>
<dbReference type="CDD" id="cd00303">
    <property type="entry name" value="retropepsin_like"/>
    <property type="match status" value="1"/>
</dbReference>
<feature type="region of interest" description="Disordered" evidence="3">
    <location>
        <begin position="376"/>
        <end position="419"/>
    </location>
</feature>
<evidence type="ECO:0000256" key="3">
    <source>
        <dbReference type="SAM" id="MobiDB-lite"/>
    </source>
</evidence>
<dbReference type="OrthoDB" id="3559580at2759"/>
<evidence type="ECO:0000256" key="1">
    <source>
        <dbReference type="ARBA" id="ARBA00022750"/>
    </source>
</evidence>
<dbReference type="InterPro" id="IPR001969">
    <property type="entry name" value="Aspartic_peptidase_AS"/>
</dbReference>
<dbReference type="InterPro" id="IPR046497">
    <property type="entry name" value="DUF6590"/>
</dbReference>
<dbReference type="InterPro" id="IPR021109">
    <property type="entry name" value="Peptidase_aspartic_dom_sf"/>
</dbReference>
<dbReference type="InParanoid" id="K2S0G4"/>
<keyword evidence="2" id="KW-0378">Hydrolase</keyword>
<keyword evidence="1" id="KW-0645">Protease</keyword>
<evidence type="ECO:0000259" key="4">
    <source>
        <dbReference type="PROSITE" id="PS50175"/>
    </source>
</evidence>
<dbReference type="SUPFAM" id="SSF50630">
    <property type="entry name" value="Acid proteases"/>
    <property type="match status" value="1"/>
</dbReference>
<name>K2S0G4_MACPH</name>
<dbReference type="GO" id="GO:0006508">
    <property type="term" value="P:proteolysis"/>
    <property type="evidence" value="ECO:0007669"/>
    <property type="project" value="InterPro"/>
</dbReference>
<accession>K2S0G4</accession>